<evidence type="ECO:0000256" key="10">
    <source>
        <dbReference type="SAM" id="MobiDB-lite"/>
    </source>
</evidence>
<dbReference type="GO" id="GO:0005847">
    <property type="term" value="C:mRNA cleavage and polyadenylation specificity factor complex"/>
    <property type="evidence" value="ECO:0007669"/>
    <property type="project" value="UniProtKB-ARBA"/>
</dbReference>
<keyword evidence="11" id="KW-0863">Zinc-finger</keyword>
<dbReference type="GO" id="GO:0008270">
    <property type="term" value="F:zinc ion binding"/>
    <property type="evidence" value="ECO:0007669"/>
    <property type="project" value="UniProtKB-KW"/>
</dbReference>
<evidence type="ECO:0000256" key="4">
    <source>
        <dbReference type="ARBA" id="ARBA00022801"/>
    </source>
</evidence>
<evidence type="ECO:0000256" key="3">
    <source>
        <dbReference type="ARBA" id="ARBA00022664"/>
    </source>
</evidence>
<keyword evidence="11" id="KW-0479">Metal-binding</keyword>
<dbReference type="Gene3D" id="3.40.50.2300">
    <property type="match status" value="2"/>
</dbReference>
<evidence type="ECO:0000256" key="9">
    <source>
        <dbReference type="RuleBase" id="RU369031"/>
    </source>
</evidence>
<dbReference type="EMBL" id="KZ819602">
    <property type="protein sequence ID" value="PWN38140.1"/>
    <property type="molecule type" value="Genomic_DNA"/>
</dbReference>
<organism evidence="11 12">
    <name type="scientific">Meira miltonrushii</name>
    <dbReference type="NCBI Taxonomy" id="1280837"/>
    <lineage>
        <taxon>Eukaryota</taxon>
        <taxon>Fungi</taxon>
        <taxon>Dikarya</taxon>
        <taxon>Basidiomycota</taxon>
        <taxon>Ustilaginomycotina</taxon>
        <taxon>Exobasidiomycetes</taxon>
        <taxon>Exobasidiales</taxon>
        <taxon>Brachybasidiaceae</taxon>
        <taxon>Meira</taxon>
    </lineage>
</organism>
<evidence type="ECO:0000256" key="6">
    <source>
        <dbReference type="ARBA" id="ARBA00023242"/>
    </source>
</evidence>
<dbReference type="AlphaFoldDB" id="A0A316VKZ7"/>
<keyword evidence="4 9" id="KW-0378">Hydrolase</keyword>
<dbReference type="GeneID" id="37020199"/>
<keyword evidence="12" id="KW-1185">Reference proteome</keyword>
<keyword evidence="6 9" id="KW-0539">Nucleus</keyword>
<comment type="subunit">
    <text evidence="9">Component of the cleavage and polyadenylation factor (CPF) complex.</text>
</comment>
<comment type="similarity">
    <text evidence="2 9">Belongs to the SSU72 phosphatase family.</text>
</comment>
<reference evidence="11 12" key="1">
    <citation type="journal article" date="2018" name="Mol. Biol. Evol.">
        <title>Broad Genomic Sampling Reveals a Smut Pathogenic Ancestry of the Fungal Clade Ustilaginomycotina.</title>
        <authorList>
            <person name="Kijpornyongpan T."/>
            <person name="Mondo S.J."/>
            <person name="Barry K."/>
            <person name="Sandor L."/>
            <person name="Lee J."/>
            <person name="Lipzen A."/>
            <person name="Pangilinan J."/>
            <person name="LaButti K."/>
            <person name="Hainaut M."/>
            <person name="Henrissat B."/>
            <person name="Grigoriev I.V."/>
            <person name="Spatafora J.W."/>
            <person name="Aime M.C."/>
        </authorList>
    </citation>
    <scope>NUCLEOTIDE SEQUENCE [LARGE SCALE GENOMIC DNA]</scope>
    <source>
        <strain evidence="11 12">MCA 3882</strain>
    </source>
</reference>
<comment type="catalytic activity">
    <reaction evidence="8 9">
        <text>O-phospho-L-threonyl-[protein] + H2O = L-threonyl-[protein] + phosphate</text>
        <dbReference type="Rhea" id="RHEA:47004"/>
        <dbReference type="Rhea" id="RHEA-COMP:11060"/>
        <dbReference type="Rhea" id="RHEA-COMP:11605"/>
        <dbReference type="ChEBI" id="CHEBI:15377"/>
        <dbReference type="ChEBI" id="CHEBI:30013"/>
        <dbReference type="ChEBI" id="CHEBI:43474"/>
        <dbReference type="ChEBI" id="CHEBI:61977"/>
        <dbReference type="EC" id="3.1.3.16"/>
    </reaction>
</comment>
<evidence type="ECO:0000256" key="8">
    <source>
        <dbReference type="ARBA" id="ARBA00048336"/>
    </source>
</evidence>
<dbReference type="OrthoDB" id="57957at2759"/>
<protein>
    <recommendedName>
        <fullName evidence="9">RNA polymerase II subunit A C-terminal domain phosphatase SSU72</fullName>
        <shortName evidence="9">CTD phosphatase SSU72</shortName>
        <ecNumber evidence="9">3.1.3.16</ecNumber>
    </recommendedName>
</protein>
<evidence type="ECO:0000313" key="11">
    <source>
        <dbReference type="EMBL" id="PWN38140.1"/>
    </source>
</evidence>
<feature type="region of interest" description="Disordered" evidence="10">
    <location>
        <begin position="1"/>
        <end position="22"/>
    </location>
</feature>
<comment type="subcellular location">
    <subcellularLocation>
        <location evidence="1 9">Nucleus</location>
    </subcellularLocation>
</comment>
<evidence type="ECO:0000313" key="12">
    <source>
        <dbReference type="Proteomes" id="UP000245771"/>
    </source>
</evidence>
<name>A0A316VKZ7_9BASI</name>
<dbReference type="FunCoup" id="A0A316VKZ7">
    <property type="interactions" value="534"/>
</dbReference>
<dbReference type="STRING" id="1280837.A0A316VKZ7"/>
<evidence type="ECO:0000256" key="2">
    <source>
        <dbReference type="ARBA" id="ARBA00008978"/>
    </source>
</evidence>
<comment type="function">
    <text evidence="9">Component of the cleavage and polyadenylation factor (CPF) complex, which plays a key role in polyadenylation-dependent pre-mRNA 3'-end formation and cooperates with cleavage factors including the CFIA complex and NAB4/CFIB. SSU72 is required for 3'-end formation of snoRNAs.</text>
</comment>
<dbReference type="RefSeq" id="XP_025358442.1">
    <property type="nucleotide sequence ID" value="XM_025498418.1"/>
</dbReference>
<proteinExistence type="inferred from homology"/>
<dbReference type="InterPro" id="IPR006811">
    <property type="entry name" value="RNA_pol_II_suA"/>
</dbReference>
<comment type="function">
    <text evidence="9">Processively dephosphorylates Ser-5 of the heptad repeats YSPTSPS in the C-terminal domain of the largest RNA polymerase II subunit (RPB1).</text>
</comment>
<feature type="compositionally biased region" description="Polar residues" evidence="10">
    <location>
        <begin position="1"/>
        <end position="11"/>
    </location>
</feature>
<dbReference type="FunFam" id="3.40.50.2300:FF:000039">
    <property type="entry name" value="RNA polymerase II subunit A C-terminal domain phosphatase"/>
    <property type="match status" value="1"/>
</dbReference>
<accession>A0A316VKZ7</accession>
<evidence type="ECO:0000256" key="7">
    <source>
        <dbReference type="ARBA" id="ARBA00047761"/>
    </source>
</evidence>
<dbReference type="GO" id="GO:0008420">
    <property type="term" value="F:RNA polymerase II CTD heptapeptide repeat phosphatase activity"/>
    <property type="evidence" value="ECO:0007669"/>
    <property type="project" value="UniProtKB-ARBA"/>
</dbReference>
<comment type="catalytic activity">
    <reaction evidence="7 9">
        <text>O-phospho-L-seryl-[protein] + H2O = L-seryl-[protein] + phosphate</text>
        <dbReference type="Rhea" id="RHEA:20629"/>
        <dbReference type="Rhea" id="RHEA-COMP:9863"/>
        <dbReference type="Rhea" id="RHEA-COMP:11604"/>
        <dbReference type="ChEBI" id="CHEBI:15377"/>
        <dbReference type="ChEBI" id="CHEBI:29999"/>
        <dbReference type="ChEBI" id="CHEBI:43474"/>
        <dbReference type="ChEBI" id="CHEBI:83421"/>
        <dbReference type="EC" id="3.1.3.16"/>
    </reaction>
</comment>
<sequence>MSMDVSSSKYIQSGAPLPPLPGSEEMAAKVAAYNQSEDANRPPPGNLFCVVCASNNNRSMEAHNVLQHAGLNVTSAGTGSAVRLPGPSADKPNIYTFGTPYDTIYRDLEGKDQRLYTLNGLLPMLDRNRRIKSAPERFQERRNLADIVITCEERCFDAVCEDLLSRHGELNRPVHVINVEIRDDHQSALAAGKAILDLARVIEASSSLDDDITSILERHQERFPHALLHSIHYY</sequence>
<dbReference type="EC" id="3.1.3.16" evidence="9"/>
<keyword evidence="11" id="KW-0862">Zinc</keyword>
<keyword evidence="3 9" id="KW-0507">mRNA processing</keyword>
<dbReference type="Proteomes" id="UP000245771">
    <property type="component" value="Unassembled WGS sequence"/>
</dbReference>
<dbReference type="GO" id="GO:0031124">
    <property type="term" value="P:mRNA 3'-end processing"/>
    <property type="evidence" value="ECO:0007669"/>
    <property type="project" value="UniProtKB-ARBA"/>
</dbReference>
<evidence type="ECO:0000256" key="1">
    <source>
        <dbReference type="ARBA" id="ARBA00004123"/>
    </source>
</evidence>
<dbReference type="InParanoid" id="A0A316VKZ7"/>
<dbReference type="Pfam" id="PF04722">
    <property type="entry name" value="Ssu72"/>
    <property type="match status" value="1"/>
</dbReference>
<evidence type="ECO:0000256" key="5">
    <source>
        <dbReference type="ARBA" id="ARBA00022912"/>
    </source>
</evidence>
<dbReference type="PANTHER" id="PTHR20383">
    <property type="entry name" value="RNA POLYMERASE II SUBUNIT A C-TERMINAL DOMAIN PHOSPHATASE"/>
    <property type="match status" value="1"/>
</dbReference>
<gene>
    <name evidence="11" type="ORF">FA14DRAFT_159855</name>
</gene>
<keyword evidence="5 9" id="KW-0904">Protein phosphatase</keyword>